<feature type="transmembrane region" description="Helical" evidence="1">
    <location>
        <begin position="91"/>
        <end position="109"/>
    </location>
</feature>
<keyword evidence="1" id="KW-0812">Transmembrane</keyword>
<protein>
    <recommendedName>
        <fullName evidence="4">General stress protein</fullName>
    </recommendedName>
</protein>
<evidence type="ECO:0000256" key="1">
    <source>
        <dbReference type="SAM" id="Phobius"/>
    </source>
</evidence>
<organism evidence="2 3">
    <name type="scientific">Bacillus thuringiensis T01-328</name>
    <dbReference type="NCBI Taxonomy" id="1324966"/>
    <lineage>
        <taxon>Bacteria</taxon>
        <taxon>Bacillati</taxon>
        <taxon>Bacillota</taxon>
        <taxon>Bacilli</taxon>
        <taxon>Bacillales</taxon>
        <taxon>Bacillaceae</taxon>
        <taxon>Bacillus</taxon>
        <taxon>Bacillus cereus group</taxon>
    </lineage>
</organism>
<keyword evidence="1" id="KW-0472">Membrane</keyword>
<name>A0AAN4HKB0_BACTU</name>
<dbReference type="RefSeq" id="WP_000662052.1">
    <property type="nucleotide sequence ID" value="NZ_ARXZ02000004.1"/>
</dbReference>
<feature type="transmembrane region" description="Helical" evidence="1">
    <location>
        <begin position="115"/>
        <end position="132"/>
    </location>
</feature>
<gene>
    <name evidence="2" type="ORF">BTCBT_002842</name>
</gene>
<evidence type="ECO:0000313" key="3">
    <source>
        <dbReference type="Proteomes" id="UP000013487"/>
    </source>
</evidence>
<accession>A0AAN4HKB0</accession>
<dbReference type="EMBL" id="ARXZ02000004">
    <property type="protein sequence ID" value="ERI01287.1"/>
    <property type="molecule type" value="Genomic_DNA"/>
</dbReference>
<keyword evidence="1" id="KW-1133">Transmembrane helix</keyword>
<feature type="transmembrane region" description="Helical" evidence="1">
    <location>
        <begin position="36"/>
        <end position="65"/>
    </location>
</feature>
<dbReference type="AlphaFoldDB" id="A0AAN4HKB0"/>
<feature type="transmembrane region" description="Helical" evidence="1">
    <location>
        <begin position="12"/>
        <end position="30"/>
    </location>
</feature>
<reference evidence="2 3" key="1">
    <citation type="journal article" date="2013" name="Genome Announc.">
        <title>Draft Genome Sequence of Bacillus thuringiensis var. thuringiensis Strain T01-328, a Brazilian Isolate That Produces a Soluble Pesticide Protein, Cry1Ia.</title>
        <authorList>
            <person name="Varani A.M."/>
            <person name="Lemos M.V."/>
            <person name="Fernandes C.C."/>
            <person name="Lemos E.G."/>
            <person name="Alves E.C."/>
            <person name="Desiderio J.A."/>
        </authorList>
    </citation>
    <scope>NUCLEOTIDE SEQUENCE [LARGE SCALE GENOMIC DNA]</scope>
    <source>
        <strain evidence="2 3">T01-328</strain>
    </source>
</reference>
<evidence type="ECO:0000313" key="2">
    <source>
        <dbReference type="EMBL" id="ERI01287.1"/>
    </source>
</evidence>
<comment type="caution">
    <text evidence="2">The sequence shown here is derived from an EMBL/GenBank/DDBJ whole genome shotgun (WGS) entry which is preliminary data.</text>
</comment>
<sequence>MKENIEKRLSYLFTGELFGLITFIVVSFMIDYSFPTLHLFSLCSFWASFLLLEFILVQGTLYWYVKRKRLRQEKTSITPVWIIYKLKTFKILNGGLLLIGLIMFSVDIFNWYPKLPLRGLSVAGFVYIFALLEHINYYYVQLSYDNIADIRHLLKSKRLKQSCMKKDLKRIS</sequence>
<evidence type="ECO:0008006" key="4">
    <source>
        <dbReference type="Google" id="ProtNLM"/>
    </source>
</evidence>
<dbReference type="Proteomes" id="UP000013487">
    <property type="component" value="Unassembled WGS sequence"/>
</dbReference>
<proteinExistence type="predicted"/>